<gene>
    <name evidence="2" type="ORF">GCM10009777_19480</name>
</gene>
<sequence length="144" mass="15443">MHPDSDDAVGGARHATVPGDTPGSTERRPDQPASERSPDASPQPAVAVTVIRSGGFAGLRRTWRAEAGEDEAPHWVTLIEGCPWDAVRIGTGPAGADLFMWRLDVRCGDRRRAAELADPEVRGPWRDLIDAVREAGSPGRRSGD</sequence>
<reference evidence="3" key="1">
    <citation type="journal article" date="2019" name="Int. J. Syst. Evol. Microbiol.">
        <title>The Global Catalogue of Microorganisms (GCM) 10K type strain sequencing project: providing services to taxonomists for standard genome sequencing and annotation.</title>
        <authorList>
            <consortium name="The Broad Institute Genomics Platform"/>
            <consortium name="The Broad Institute Genome Sequencing Center for Infectious Disease"/>
            <person name="Wu L."/>
            <person name="Ma J."/>
        </authorList>
    </citation>
    <scope>NUCLEOTIDE SEQUENCE [LARGE SCALE GENOMIC DNA]</scope>
    <source>
        <strain evidence="3">JCM 14902</strain>
    </source>
</reference>
<evidence type="ECO:0000256" key="1">
    <source>
        <dbReference type="SAM" id="MobiDB-lite"/>
    </source>
</evidence>
<protein>
    <submittedName>
        <fullName evidence="2">Uncharacterized protein</fullName>
    </submittedName>
</protein>
<dbReference type="Proteomes" id="UP001500326">
    <property type="component" value="Unassembled WGS sequence"/>
</dbReference>
<name>A0ABP5DWG3_9MICO</name>
<dbReference type="RefSeq" id="WP_344061137.1">
    <property type="nucleotide sequence ID" value="NZ_BAAAOH010000001.1"/>
</dbReference>
<organism evidence="2 3">
    <name type="scientific">Microbacterium pumilum</name>
    <dbReference type="NCBI Taxonomy" id="344165"/>
    <lineage>
        <taxon>Bacteria</taxon>
        <taxon>Bacillati</taxon>
        <taxon>Actinomycetota</taxon>
        <taxon>Actinomycetes</taxon>
        <taxon>Micrococcales</taxon>
        <taxon>Microbacteriaceae</taxon>
        <taxon>Microbacterium</taxon>
    </lineage>
</organism>
<dbReference type="Pfam" id="PF20242">
    <property type="entry name" value="Emfourin"/>
    <property type="match status" value="1"/>
</dbReference>
<accession>A0ABP5DWG3</accession>
<comment type="caution">
    <text evidence="2">The sequence shown here is derived from an EMBL/GenBank/DDBJ whole genome shotgun (WGS) entry which is preliminary data.</text>
</comment>
<evidence type="ECO:0000313" key="3">
    <source>
        <dbReference type="Proteomes" id="UP001500326"/>
    </source>
</evidence>
<dbReference type="EMBL" id="BAAAOH010000001">
    <property type="protein sequence ID" value="GAA1985595.1"/>
    <property type="molecule type" value="Genomic_DNA"/>
</dbReference>
<feature type="region of interest" description="Disordered" evidence="1">
    <location>
        <begin position="1"/>
        <end position="46"/>
    </location>
</feature>
<dbReference type="InterPro" id="IPR049457">
    <property type="entry name" value="Emfourin"/>
</dbReference>
<proteinExistence type="predicted"/>
<keyword evidence="3" id="KW-1185">Reference proteome</keyword>
<evidence type="ECO:0000313" key="2">
    <source>
        <dbReference type="EMBL" id="GAA1985595.1"/>
    </source>
</evidence>